<keyword evidence="4 7" id="KW-1133">Transmembrane helix</keyword>
<comment type="subcellular location">
    <subcellularLocation>
        <location evidence="6">Cell membrane</location>
        <topology evidence="6">Multi-pass membrane protein</topology>
    </subcellularLocation>
    <subcellularLocation>
        <location evidence="1">Membrane</location>
        <topology evidence="1">Multi-pass membrane protein</topology>
    </subcellularLocation>
</comment>
<keyword evidence="5 7" id="KW-0472">Membrane</keyword>
<reference evidence="9" key="2">
    <citation type="submission" date="2022-08" db="EMBL/GenBank/DDBJ databases">
        <authorList>
            <person name="Dong C."/>
        </authorList>
    </citation>
    <scope>NUCLEOTIDE SEQUENCE</scope>
    <source>
        <strain evidence="9">59MF3M-4</strain>
    </source>
</reference>
<comment type="similarity">
    <text evidence="2 6">Belongs to the cytochrome c oxidase subunit 3 family.</text>
</comment>
<dbReference type="PROSITE" id="PS50253">
    <property type="entry name" value="COX3"/>
    <property type="match status" value="1"/>
</dbReference>
<feature type="transmembrane region" description="Helical" evidence="7">
    <location>
        <begin position="126"/>
        <end position="154"/>
    </location>
</feature>
<dbReference type="GO" id="GO:0019646">
    <property type="term" value="P:aerobic electron transport chain"/>
    <property type="evidence" value="ECO:0007669"/>
    <property type="project" value="InterPro"/>
</dbReference>
<proteinExistence type="inferred from homology"/>
<dbReference type="InterPro" id="IPR013833">
    <property type="entry name" value="Cyt_c_oxidase_su3_a-hlx"/>
</dbReference>
<organism evidence="9 10">
    <name type="scientific">Thalassolituus pacificus</name>
    <dbReference type="NCBI Taxonomy" id="2975440"/>
    <lineage>
        <taxon>Bacteria</taxon>
        <taxon>Pseudomonadati</taxon>
        <taxon>Pseudomonadota</taxon>
        <taxon>Gammaproteobacteria</taxon>
        <taxon>Oceanospirillales</taxon>
        <taxon>Oceanospirillaceae</taxon>
        <taxon>Thalassolituus</taxon>
    </lineage>
</organism>
<keyword evidence="3 6" id="KW-0812">Transmembrane</keyword>
<feature type="transmembrane region" description="Helical" evidence="7">
    <location>
        <begin position="20"/>
        <end position="42"/>
    </location>
</feature>
<evidence type="ECO:0000259" key="8">
    <source>
        <dbReference type="PROSITE" id="PS50253"/>
    </source>
</evidence>
<sequence length="193" mass="21648">MNSPLTLSGKDKIPGDIALWFFLCAELAVFGLLIAGFSLVRLRQPEMFQAGLQELHVSAGVINTMALLTGSYLVATGVNKLRIQGDGYARYFFAASGCGMIYVISKVSEYQTLYSNGYSLHYDIFFGFYFFTTFFHLLHVLAGIMILIILGRWLKKTGSDDEQKLKAAESAASYWHMVDLVWIVLFPALYVLR</sequence>
<keyword evidence="10" id="KW-1185">Reference proteome</keyword>
<dbReference type="AlphaFoldDB" id="A0A9X2WEU3"/>
<comment type="caution">
    <text evidence="9">The sequence shown here is derived from an EMBL/GenBank/DDBJ whole genome shotgun (WGS) entry which is preliminary data.</text>
</comment>
<evidence type="ECO:0000256" key="7">
    <source>
        <dbReference type="SAM" id="Phobius"/>
    </source>
</evidence>
<dbReference type="RefSeq" id="WP_260975744.1">
    <property type="nucleotide sequence ID" value="NZ_JAOANI010000015.1"/>
</dbReference>
<dbReference type="EMBL" id="JAOANI010000015">
    <property type="protein sequence ID" value="MCT7358841.1"/>
    <property type="molecule type" value="Genomic_DNA"/>
</dbReference>
<reference evidence="9" key="1">
    <citation type="journal article" date="2022" name="Front. Microbiol.">
        <title>Genome-based taxonomic rearrangement of Oceanobacter-related bacteria including the description of Thalassolituus hydrocarbonoclasticus sp. nov. and Thalassolituus pacificus sp. nov. and emended description of the genus Thalassolituus.</title>
        <authorList>
            <person name="Dong C."/>
            <person name="Wei L."/>
            <person name="Wang J."/>
            <person name="Lai Q."/>
            <person name="Huang Z."/>
            <person name="Shao Z."/>
        </authorList>
    </citation>
    <scope>NUCLEOTIDE SEQUENCE</scope>
    <source>
        <strain evidence="9">59MF3M-4</strain>
    </source>
</reference>
<protein>
    <submittedName>
        <fullName evidence="9">Cytochrome c oxidase subunit 3</fullName>
    </submittedName>
</protein>
<dbReference type="GO" id="GO:0004129">
    <property type="term" value="F:cytochrome-c oxidase activity"/>
    <property type="evidence" value="ECO:0007669"/>
    <property type="project" value="InterPro"/>
</dbReference>
<feature type="transmembrane region" description="Helical" evidence="7">
    <location>
        <begin position="87"/>
        <end position="105"/>
    </location>
</feature>
<dbReference type="Pfam" id="PF00510">
    <property type="entry name" value="COX3"/>
    <property type="match status" value="1"/>
</dbReference>
<evidence type="ECO:0000256" key="2">
    <source>
        <dbReference type="ARBA" id="ARBA00010581"/>
    </source>
</evidence>
<accession>A0A9X2WEU3</accession>
<evidence type="ECO:0000256" key="5">
    <source>
        <dbReference type="ARBA" id="ARBA00023136"/>
    </source>
</evidence>
<feature type="transmembrane region" description="Helical" evidence="7">
    <location>
        <begin position="54"/>
        <end position="75"/>
    </location>
</feature>
<dbReference type="SUPFAM" id="SSF81452">
    <property type="entry name" value="Cytochrome c oxidase subunit III-like"/>
    <property type="match status" value="1"/>
</dbReference>
<dbReference type="InterPro" id="IPR024791">
    <property type="entry name" value="Cyt_c/ubiquinol_Oxase_su3"/>
</dbReference>
<evidence type="ECO:0000256" key="3">
    <source>
        <dbReference type="ARBA" id="ARBA00022692"/>
    </source>
</evidence>
<dbReference type="PANTHER" id="PTHR11403:SF6">
    <property type="entry name" value="NITRIC OXIDE REDUCTASE SUBUNIT E"/>
    <property type="match status" value="1"/>
</dbReference>
<dbReference type="GO" id="GO:0005886">
    <property type="term" value="C:plasma membrane"/>
    <property type="evidence" value="ECO:0007669"/>
    <property type="project" value="UniProtKB-SubCell"/>
</dbReference>
<evidence type="ECO:0000256" key="4">
    <source>
        <dbReference type="ARBA" id="ARBA00022989"/>
    </source>
</evidence>
<dbReference type="Gene3D" id="1.20.120.80">
    <property type="entry name" value="Cytochrome c oxidase, subunit III, four-helix bundle"/>
    <property type="match status" value="1"/>
</dbReference>
<gene>
    <name evidence="9" type="ORF">NYR02_07410</name>
</gene>
<dbReference type="Proteomes" id="UP001147830">
    <property type="component" value="Unassembled WGS sequence"/>
</dbReference>
<dbReference type="InterPro" id="IPR035973">
    <property type="entry name" value="Cyt_c_oxidase_su3-like_sf"/>
</dbReference>
<evidence type="ECO:0000256" key="6">
    <source>
        <dbReference type="RuleBase" id="RU003376"/>
    </source>
</evidence>
<feature type="domain" description="Heme-copper oxidase subunit III family profile" evidence="8">
    <location>
        <begin position="17"/>
        <end position="193"/>
    </location>
</feature>
<evidence type="ECO:0000256" key="1">
    <source>
        <dbReference type="ARBA" id="ARBA00004141"/>
    </source>
</evidence>
<dbReference type="InterPro" id="IPR000298">
    <property type="entry name" value="Cyt_c_oxidase-like_su3"/>
</dbReference>
<name>A0A9X2WEU3_9GAMM</name>
<evidence type="ECO:0000313" key="10">
    <source>
        <dbReference type="Proteomes" id="UP001147830"/>
    </source>
</evidence>
<evidence type="ECO:0000313" key="9">
    <source>
        <dbReference type="EMBL" id="MCT7358841.1"/>
    </source>
</evidence>
<feature type="transmembrane region" description="Helical" evidence="7">
    <location>
        <begin position="174"/>
        <end position="192"/>
    </location>
</feature>
<dbReference type="PANTHER" id="PTHR11403">
    <property type="entry name" value="CYTOCHROME C OXIDASE SUBUNIT III"/>
    <property type="match status" value="1"/>
</dbReference>